<dbReference type="InterPro" id="IPR029058">
    <property type="entry name" value="AB_hydrolase_fold"/>
</dbReference>
<gene>
    <name evidence="1" type="ORF">DCAR_0208860</name>
</gene>
<evidence type="ECO:0000313" key="1">
    <source>
        <dbReference type="EMBL" id="WOG89622.1"/>
    </source>
</evidence>
<dbReference type="Pfam" id="PF12146">
    <property type="entry name" value="Hydrolase_4"/>
    <property type="match status" value="1"/>
</dbReference>
<accession>A0A166EUS6</accession>
<dbReference type="InterPro" id="IPR022742">
    <property type="entry name" value="Hydrolase_4"/>
</dbReference>
<protein>
    <submittedName>
        <fullName evidence="1">Uncharacterized protein</fullName>
    </submittedName>
</protein>
<dbReference type="Proteomes" id="UP000077755">
    <property type="component" value="Chromosome 2"/>
</dbReference>
<name>A0A166EUS6_DAUCS</name>
<organism evidence="1 2">
    <name type="scientific">Daucus carota subsp. sativus</name>
    <name type="common">Carrot</name>
    <dbReference type="NCBI Taxonomy" id="79200"/>
    <lineage>
        <taxon>Eukaryota</taxon>
        <taxon>Viridiplantae</taxon>
        <taxon>Streptophyta</taxon>
        <taxon>Embryophyta</taxon>
        <taxon>Tracheophyta</taxon>
        <taxon>Spermatophyta</taxon>
        <taxon>Magnoliopsida</taxon>
        <taxon>eudicotyledons</taxon>
        <taxon>Gunneridae</taxon>
        <taxon>Pentapetalae</taxon>
        <taxon>asterids</taxon>
        <taxon>campanulids</taxon>
        <taxon>Apiales</taxon>
        <taxon>Apiaceae</taxon>
        <taxon>Apioideae</taxon>
        <taxon>Scandiceae</taxon>
        <taxon>Daucinae</taxon>
        <taxon>Daucus</taxon>
        <taxon>Daucus sect. Daucus</taxon>
    </lineage>
</organism>
<dbReference type="OrthoDB" id="2498029at2759"/>
<dbReference type="AlphaFoldDB" id="A0A166EUS6"/>
<dbReference type="InterPro" id="IPR051044">
    <property type="entry name" value="MAG_DAG_Lipase"/>
</dbReference>
<proteinExistence type="predicted"/>
<reference evidence="1" key="1">
    <citation type="journal article" date="2016" name="Nat. Genet.">
        <title>A high-quality carrot genome assembly provides new insights into carotenoid accumulation and asterid genome evolution.</title>
        <authorList>
            <person name="Iorizzo M."/>
            <person name="Ellison S."/>
            <person name="Senalik D."/>
            <person name="Zeng P."/>
            <person name="Satapoomin P."/>
            <person name="Huang J."/>
            <person name="Bowman M."/>
            <person name="Iovene M."/>
            <person name="Sanseverino W."/>
            <person name="Cavagnaro P."/>
            <person name="Yildiz M."/>
            <person name="Macko-Podgorni A."/>
            <person name="Moranska E."/>
            <person name="Grzebelus E."/>
            <person name="Grzebelus D."/>
            <person name="Ashrafi H."/>
            <person name="Zheng Z."/>
            <person name="Cheng S."/>
            <person name="Spooner D."/>
            <person name="Van Deynze A."/>
            <person name="Simon P."/>
        </authorList>
    </citation>
    <scope>NUCLEOTIDE SEQUENCE</scope>
    <source>
        <tissue evidence="1">Leaf</tissue>
    </source>
</reference>
<dbReference type="PANTHER" id="PTHR11614">
    <property type="entry name" value="PHOSPHOLIPASE-RELATED"/>
    <property type="match status" value="1"/>
</dbReference>
<dbReference type="SUPFAM" id="SSF53474">
    <property type="entry name" value="alpha/beta-Hydrolases"/>
    <property type="match status" value="1"/>
</dbReference>
<dbReference type="Gene3D" id="3.40.50.1820">
    <property type="entry name" value="alpha/beta hydrolase"/>
    <property type="match status" value="1"/>
</dbReference>
<evidence type="ECO:0000313" key="2">
    <source>
        <dbReference type="Proteomes" id="UP000077755"/>
    </source>
</evidence>
<dbReference type="Gramene" id="KZN07005">
    <property type="protein sequence ID" value="KZN07005"/>
    <property type="gene ID" value="DCAR_007842"/>
</dbReference>
<dbReference type="OMA" id="RSYKEEW"/>
<dbReference type="KEGG" id="dcr:108206871"/>
<dbReference type="EMBL" id="CP093344">
    <property type="protein sequence ID" value="WOG89622.1"/>
    <property type="molecule type" value="Genomic_DNA"/>
</dbReference>
<dbReference type="InterPro" id="IPR000073">
    <property type="entry name" value="AB_hydrolase_1"/>
</dbReference>
<sequence>MFHPIHQANENSPYGTLTRQEFHVKHRVQNHQSFMLNNRNMKIFTQSWRPEVDESTRLRGFVGMIHGYTAESSWLFELSAVAIAKSGFLVSALDLQGHGFSEGYPGHIPNIQHVVEDCIQFFDSVRAENPGIPAFLYGESLGGAIAILLSLRQKKEWSGLILHGAMCGVSKSIKPIWPIEMLLPVAACIAPKWKIVITRPPESMSYKEAWKQKLAAKSPNRGRLASGKPLAATALEFLRVCEYIEKNCHEIEVPLMVVHGGEDRVCEAKSAQQFYEMVSSKDKSLEIVKGMWHMLIGESNETVELVFGNIISWICNRAAKYNQH</sequence>
<keyword evidence="2" id="KW-1185">Reference proteome</keyword>
<dbReference type="GO" id="GO:0016787">
    <property type="term" value="F:hydrolase activity"/>
    <property type="evidence" value="ECO:0007669"/>
    <property type="project" value="UniProtKB-ARBA"/>
</dbReference>
<dbReference type="PRINTS" id="PR00111">
    <property type="entry name" value="ABHYDROLASE"/>
</dbReference>
<reference evidence="1" key="2">
    <citation type="submission" date="2022-03" db="EMBL/GenBank/DDBJ databases">
        <title>Draft title - Genomic analysis of global carrot germplasm unveils the trajectory of domestication and the origin of high carotenoid orange carrot.</title>
        <authorList>
            <person name="Iorizzo M."/>
            <person name="Ellison S."/>
            <person name="Senalik D."/>
            <person name="Macko-Podgorni A."/>
            <person name="Grzebelus D."/>
            <person name="Bostan H."/>
            <person name="Rolling W."/>
            <person name="Curaba J."/>
            <person name="Simon P."/>
        </authorList>
    </citation>
    <scope>NUCLEOTIDE SEQUENCE</scope>
    <source>
        <tissue evidence="1">Leaf</tissue>
    </source>
</reference>